<evidence type="ECO:0000313" key="2">
    <source>
        <dbReference type="EMBL" id="KAA6310522.1"/>
    </source>
</evidence>
<feature type="non-terminal residue" evidence="2">
    <location>
        <position position="347"/>
    </location>
</feature>
<accession>A0A5J4PMY5</accession>
<dbReference type="Gene3D" id="3.30.565.60">
    <property type="match status" value="1"/>
</dbReference>
<feature type="non-terminal residue" evidence="2">
    <location>
        <position position="1"/>
    </location>
</feature>
<comment type="caution">
    <text evidence="2">The sequence shown here is derived from an EMBL/GenBank/DDBJ whole genome shotgun (WGS) entry which is preliminary data.</text>
</comment>
<gene>
    <name evidence="2" type="ORF">EZS27_038187</name>
</gene>
<dbReference type="PANTHER" id="PTHR30595:SF6">
    <property type="entry name" value="SCHLAFEN ALBA-2 DOMAIN-CONTAINING PROTEIN"/>
    <property type="match status" value="1"/>
</dbReference>
<dbReference type="PANTHER" id="PTHR30595">
    <property type="entry name" value="GLPR-RELATED TRANSCRIPTIONAL REPRESSOR"/>
    <property type="match status" value="1"/>
</dbReference>
<proteinExistence type="predicted"/>
<name>A0A5J4PMY5_9ZZZZ</name>
<evidence type="ECO:0000259" key="1">
    <source>
        <dbReference type="Pfam" id="PF04326"/>
    </source>
</evidence>
<reference evidence="2" key="1">
    <citation type="submission" date="2019-03" db="EMBL/GenBank/DDBJ databases">
        <title>Single cell metagenomics reveals metabolic interactions within the superorganism composed of flagellate Streblomastix strix and complex community of Bacteroidetes bacteria on its surface.</title>
        <authorList>
            <person name="Treitli S.C."/>
            <person name="Kolisko M."/>
            <person name="Husnik F."/>
            <person name="Keeling P."/>
            <person name="Hampl V."/>
        </authorList>
    </citation>
    <scope>NUCLEOTIDE SEQUENCE</scope>
    <source>
        <strain evidence="2">STM</strain>
    </source>
</reference>
<protein>
    <recommendedName>
        <fullName evidence="1">Schlafen AlbA-2 domain-containing protein</fullName>
    </recommendedName>
</protein>
<sequence>NKFEYMAIPINIEKLISDQVVENERIEYKKGWNPTAIYRTICAFANDFENIGGGYIIVGAEEENGRAKRPVSGISIEQMDAVQKKMIEYNKFIHPFYAPKISIEAIDGVAVFVIWVPGGDKRPYEVAEDVTAKEKQFRYYIRKYASTVQPDKCEREELLNLANKTPFDDRPNRQATMDDISPVLVREYLVTIESKLLNDIEHKPLKEIYHALNLLYGPDEFLYPKNIALMMFNYRPDNFFPYSQIEIVEFPNGLGNPTFYEKPAITGPIQYQIQGALEQLKNLLLKERIHKLPDRPQAQRVWNYPLEALEEAIVNSIYHRSYEIGEPVEIRILPDAIEIINYGGPDR</sequence>
<dbReference type="Gene3D" id="3.30.950.30">
    <property type="entry name" value="Schlafen, AAA domain"/>
    <property type="match status" value="1"/>
</dbReference>
<feature type="domain" description="Schlafen AlbA-2" evidence="1">
    <location>
        <begin position="22"/>
        <end position="148"/>
    </location>
</feature>
<dbReference type="InterPro" id="IPR007421">
    <property type="entry name" value="Schlafen_AlbA_2_dom"/>
</dbReference>
<dbReference type="EMBL" id="SNRY01007384">
    <property type="protein sequence ID" value="KAA6310522.1"/>
    <property type="molecule type" value="Genomic_DNA"/>
</dbReference>
<organism evidence="2">
    <name type="scientific">termite gut metagenome</name>
    <dbReference type="NCBI Taxonomy" id="433724"/>
    <lineage>
        <taxon>unclassified sequences</taxon>
        <taxon>metagenomes</taxon>
        <taxon>organismal metagenomes</taxon>
    </lineage>
</organism>
<dbReference type="AlphaFoldDB" id="A0A5J4PMY5"/>
<dbReference type="Pfam" id="PF04326">
    <property type="entry name" value="SLFN_AlbA_2"/>
    <property type="match status" value="1"/>
</dbReference>
<dbReference type="InterPro" id="IPR038461">
    <property type="entry name" value="Schlafen_AlbA_2_dom_sf"/>
</dbReference>
<dbReference type="InterPro" id="IPR038475">
    <property type="entry name" value="RecG_C_sf"/>
</dbReference>